<comment type="caution">
    <text evidence="2">The sequence shown here is derived from an EMBL/GenBank/DDBJ whole genome shotgun (WGS) entry which is preliminary data.</text>
</comment>
<dbReference type="RefSeq" id="WP_170121976.1">
    <property type="nucleotide sequence ID" value="NZ_QAYG01000001.1"/>
</dbReference>
<dbReference type="Proteomes" id="UP000244081">
    <property type="component" value="Unassembled WGS sequence"/>
</dbReference>
<evidence type="ECO:0000313" key="2">
    <source>
        <dbReference type="EMBL" id="PTW62160.1"/>
    </source>
</evidence>
<sequence>MSKEANDNQQDADQKPDLDKLYKPVGIQAISAATVCFKEMEQRKKAAKRGY</sequence>
<keyword evidence="3" id="KW-1185">Reference proteome</keyword>
<dbReference type="EMBL" id="QAYG01000001">
    <property type="protein sequence ID" value="PTW62160.1"/>
    <property type="molecule type" value="Genomic_DNA"/>
</dbReference>
<dbReference type="AlphaFoldDB" id="A0A2T5VEH9"/>
<reference evidence="2 3" key="1">
    <citation type="submission" date="2018-04" db="EMBL/GenBank/DDBJ databases">
        <title>Genomic Encyclopedia of Archaeal and Bacterial Type Strains, Phase II (KMG-II): from individual species to whole genera.</title>
        <authorList>
            <person name="Goeker M."/>
        </authorList>
    </citation>
    <scope>NUCLEOTIDE SEQUENCE [LARGE SCALE GENOMIC DNA]</scope>
    <source>
        <strain evidence="2 3">DSM 23382</strain>
    </source>
</reference>
<accession>A0A2T5VEH9</accession>
<feature type="region of interest" description="Disordered" evidence="1">
    <location>
        <begin position="1"/>
        <end position="20"/>
    </location>
</feature>
<organism evidence="2 3">
    <name type="scientific">Breoghania corrubedonensis</name>
    <dbReference type="NCBI Taxonomy" id="665038"/>
    <lineage>
        <taxon>Bacteria</taxon>
        <taxon>Pseudomonadati</taxon>
        <taxon>Pseudomonadota</taxon>
        <taxon>Alphaproteobacteria</taxon>
        <taxon>Hyphomicrobiales</taxon>
        <taxon>Stappiaceae</taxon>
        <taxon>Breoghania</taxon>
    </lineage>
</organism>
<evidence type="ECO:0000313" key="3">
    <source>
        <dbReference type="Proteomes" id="UP000244081"/>
    </source>
</evidence>
<protein>
    <submittedName>
        <fullName evidence="2">Uncharacterized protein</fullName>
    </submittedName>
</protein>
<name>A0A2T5VEH9_9HYPH</name>
<gene>
    <name evidence="2" type="ORF">C8N35_101197</name>
</gene>
<evidence type="ECO:0000256" key="1">
    <source>
        <dbReference type="SAM" id="MobiDB-lite"/>
    </source>
</evidence>
<proteinExistence type="predicted"/>